<dbReference type="AlphaFoldDB" id="A0A9D4SRA6"/>
<name>A0A9D4SRA6_RHISA</name>
<evidence type="ECO:0000313" key="2">
    <source>
        <dbReference type="Proteomes" id="UP000821837"/>
    </source>
</evidence>
<protein>
    <submittedName>
        <fullName evidence="1">Uncharacterized protein</fullName>
    </submittedName>
</protein>
<reference evidence="1" key="1">
    <citation type="journal article" date="2020" name="Cell">
        <title>Large-Scale Comparative Analyses of Tick Genomes Elucidate Their Genetic Diversity and Vector Capacities.</title>
        <authorList>
            <consortium name="Tick Genome and Microbiome Consortium (TIGMIC)"/>
            <person name="Jia N."/>
            <person name="Wang J."/>
            <person name="Shi W."/>
            <person name="Du L."/>
            <person name="Sun Y."/>
            <person name="Zhan W."/>
            <person name="Jiang J.F."/>
            <person name="Wang Q."/>
            <person name="Zhang B."/>
            <person name="Ji P."/>
            <person name="Bell-Sakyi L."/>
            <person name="Cui X.M."/>
            <person name="Yuan T.T."/>
            <person name="Jiang B.G."/>
            <person name="Yang W.F."/>
            <person name="Lam T.T."/>
            <person name="Chang Q.C."/>
            <person name="Ding S.J."/>
            <person name="Wang X.J."/>
            <person name="Zhu J.G."/>
            <person name="Ruan X.D."/>
            <person name="Zhao L."/>
            <person name="Wei J.T."/>
            <person name="Ye R.Z."/>
            <person name="Que T.C."/>
            <person name="Du C.H."/>
            <person name="Zhou Y.H."/>
            <person name="Cheng J.X."/>
            <person name="Dai P.F."/>
            <person name="Guo W.B."/>
            <person name="Han X.H."/>
            <person name="Huang E.J."/>
            <person name="Li L.F."/>
            <person name="Wei W."/>
            <person name="Gao Y.C."/>
            <person name="Liu J.Z."/>
            <person name="Shao H.Z."/>
            <person name="Wang X."/>
            <person name="Wang C.C."/>
            <person name="Yang T.C."/>
            <person name="Huo Q.B."/>
            <person name="Li W."/>
            <person name="Chen H.Y."/>
            <person name="Chen S.E."/>
            <person name="Zhou L.G."/>
            <person name="Ni X.B."/>
            <person name="Tian J.H."/>
            <person name="Sheng Y."/>
            <person name="Liu T."/>
            <person name="Pan Y.S."/>
            <person name="Xia L.Y."/>
            <person name="Li J."/>
            <person name="Zhao F."/>
            <person name="Cao W.C."/>
        </authorList>
    </citation>
    <scope>NUCLEOTIDE SEQUENCE</scope>
    <source>
        <strain evidence="1">Rsan-2018</strain>
    </source>
</reference>
<evidence type="ECO:0000313" key="1">
    <source>
        <dbReference type="EMBL" id="KAH7944260.1"/>
    </source>
</evidence>
<dbReference type="EMBL" id="JABSTV010001253">
    <property type="protein sequence ID" value="KAH7944260.1"/>
    <property type="molecule type" value="Genomic_DNA"/>
</dbReference>
<dbReference type="Proteomes" id="UP000821837">
    <property type="component" value="Unassembled WGS sequence"/>
</dbReference>
<gene>
    <name evidence="1" type="ORF">HPB52_017655</name>
</gene>
<reference evidence="1" key="2">
    <citation type="submission" date="2021-09" db="EMBL/GenBank/DDBJ databases">
        <authorList>
            <person name="Jia N."/>
            <person name="Wang J."/>
            <person name="Shi W."/>
            <person name="Du L."/>
            <person name="Sun Y."/>
            <person name="Zhan W."/>
            <person name="Jiang J."/>
            <person name="Wang Q."/>
            <person name="Zhang B."/>
            <person name="Ji P."/>
            <person name="Sakyi L.B."/>
            <person name="Cui X."/>
            <person name="Yuan T."/>
            <person name="Jiang B."/>
            <person name="Yang W."/>
            <person name="Lam T.T.-Y."/>
            <person name="Chang Q."/>
            <person name="Ding S."/>
            <person name="Wang X."/>
            <person name="Zhu J."/>
            <person name="Ruan X."/>
            <person name="Zhao L."/>
            <person name="Wei J."/>
            <person name="Que T."/>
            <person name="Du C."/>
            <person name="Cheng J."/>
            <person name="Dai P."/>
            <person name="Han X."/>
            <person name="Huang E."/>
            <person name="Gao Y."/>
            <person name="Liu J."/>
            <person name="Shao H."/>
            <person name="Ye R."/>
            <person name="Li L."/>
            <person name="Wei W."/>
            <person name="Wang X."/>
            <person name="Wang C."/>
            <person name="Huo Q."/>
            <person name="Li W."/>
            <person name="Guo W."/>
            <person name="Chen H."/>
            <person name="Chen S."/>
            <person name="Zhou L."/>
            <person name="Zhou L."/>
            <person name="Ni X."/>
            <person name="Tian J."/>
            <person name="Zhou Y."/>
            <person name="Sheng Y."/>
            <person name="Liu T."/>
            <person name="Pan Y."/>
            <person name="Xia L."/>
            <person name="Li J."/>
            <person name="Zhao F."/>
            <person name="Cao W."/>
        </authorList>
    </citation>
    <scope>NUCLEOTIDE SEQUENCE</scope>
    <source>
        <strain evidence="1">Rsan-2018</strain>
        <tissue evidence="1">Larvae</tissue>
    </source>
</reference>
<proteinExistence type="predicted"/>
<sequence length="106" mass="10997">MPLTCLTKLANHHDASFYEDSPELTGGYSCDCASAATTPPRGCIAFPVAAAPTVSTAGTRKRWSTYSYVDLPSTQTGPPCWTFTADSAYQGAPPRSSSSPSAAAST</sequence>
<accession>A0A9D4SRA6</accession>
<keyword evidence="2" id="KW-1185">Reference proteome</keyword>
<comment type="caution">
    <text evidence="1">The sequence shown here is derived from an EMBL/GenBank/DDBJ whole genome shotgun (WGS) entry which is preliminary data.</text>
</comment>
<organism evidence="1 2">
    <name type="scientific">Rhipicephalus sanguineus</name>
    <name type="common">Brown dog tick</name>
    <name type="synonym">Ixodes sanguineus</name>
    <dbReference type="NCBI Taxonomy" id="34632"/>
    <lineage>
        <taxon>Eukaryota</taxon>
        <taxon>Metazoa</taxon>
        <taxon>Ecdysozoa</taxon>
        <taxon>Arthropoda</taxon>
        <taxon>Chelicerata</taxon>
        <taxon>Arachnida</taxon>
        <taxon>Acari</taxon>
        <taxon>Parasitiformes</taxon>
        <taxon>Ixodida</taxon>
        <taxon>Ixodoidea</taxon>
        <taxon>Ixodidae</taxon>
        <taxon>Rhipicephalinae</taxon>
        <taxon>Rhipicephalus</taxon>
        <taxon>Rhipicephalus</taxon>
    </lineage>
</organism>